<comment type="caution">
    <text evidence="4">The sequence shown here is derived from an EMBL/GenBank/DDBJ whole genome shotgun (WGS) entry which is preliminary data.</text>
</comment>
<reference evidence="5" key="1">
    <citation type="journal article" date="2019" name="Int. J. Syst. Evol. Microbiol.">
        <title>The Global Catalogue of Microorganisms (GCM) 10K type strain sequencing project: providing services to taxonomists for standard genome sequencing and annotation.</title>
        <authorList>
            <consortium name="The Broad Institute Genomics Platform"/>
            <consortium name="The Broad Institute Genome Sequencing Center for Infectious Disease"/>
            <person name="Wu L."/>
            <person name="Ma J."/>
        </authorList>
    </citation>
    <scope>NUCLEOTIDE SEQUENCE [LARGE SCALE GENOMIC DNA]</scope>
    <source>
        <strain evidence="5">JCM 18015</strain>
    </source>
</reference>
<gene>
    <name evidence="4" type="ORF">GCM10023209_08150</name>
</gene>
<evidence type="ECO:0000256" key="3">
    <source>
        <dbReference type="ARBA" id="ARBA00023186"/>
    </source>
</evidence>
<comment type="similarity">
    <text evidence="1">Belongs to the SdhE FAD assembly factor family.</text>
</comment>
<dbReference type="Gene3D" id="1.10.150.250">
    <property type="entry name" value="Flavinator of succinate dehydrogenase"/>
    <property type="match status" value="1"/>
</dbReference>
<sequence>MVEETREIRVKRLRMRAWHRGIKEMDLILGGWADRHLDGADDATLDAFEAVLAEADQDLYAWVSGQSEPPADIAPMLLRVSSEFNGLPGGAAAGRGA</sequence>
<dbReference type="Pfam" id="PF03937">
    <property type="entry name" value="Sdh5"/>
    <property type="match status" value="1"/>
</dbReference>
<dbReference type="PANTHER" id="PTHR12469:SF2">
    <property type="entry name" value="SUCCINATE DEHYDROGENASE ASSEMBLY FACTOR 2, MITOCHONDRIAL"/>
    <property type="match status" value="1"/>
</dbReference>
<dbReference type="InterPro" id="IPR036714">
    <property type="entry name" value="SDH_sf"/>
</dbReference>
<dbReference type="Proteomes" id="UP001499910">
    <property type="component" value="Unassembled WGS sequence"/>
</dbReference>
<protein>
    <recommendedName>
        <fullName evidence="2">FAD assembly factor SdhE</fullName>
    </recommendedName>
</protein>
<keyword evidence="5" id="KW-1185">Reference proteome</keyword>
<evidence type="ECO:0000256" key="2">
    <source>
        <dbReference type="ARBA" id="ARBA00019418"/>
    </source>
</evidence>
<evidence type="ECO:0000256" key="1">
    <source>
        <dbReference type="ARBA" id="ARBA00008571"/>
    </source>
</evidence>
<proteinExistence type="inferred from homology"/>
<accession>A0ABP9KYH2</accession>
<evidence type="ECO:0000313" key="5">
    <source>
        <dbReference type="Proteomes" id="UP001499910"/>
    </source>
</evidence>
<keyword evidence="3" id="KW-0143">Chaperone</keyword>
<dbReference type="RefSeq" id="WP_259546516.1">
    <property type="nucleotide sequence ID" value="NZ_BAABHW010000001.1"/>
</dbReference>
<dbReference type="InterPro" id="IPR005631">
    <property type="entry name" value="SDH"/>
</dbReference>
<name>A0ABP9KYH2_9RHOB</name>
<dbReference type="EMBL" id="BAABHW010000001">
    <property type="protein sequence ID" value="GAA5068001.1"/>
    <property type="molecule type" value="Genomic_DNA"/>
</dbReference>
<organism evidence="4 5">
    <name type="scientific">[Roseibacterium] beibuensis</name>
    <dbReference type="NCBI Taxonomy" id="1193142"/>
    <lineage>
        <taxon>Bacteria</taxon>
        <taxon>Pseudomonadati</taxon>
        <taxon>Pseudomonadota</taxon>
        <taxon>Alphaproteobacteria</taxon>
        <taxon>Rhodobacterales</taxon>
        <taxon>Roseobacteraceae</taxon>
        <taxon>Roseicyclus</taxon>
    </lineage>
</organism>
<dbReference type="SUPFAM" id="SSF109910">
    <property type="entry name" value="YgfY-like"/>
    <property type="match status" value="1"/>
</dbReference>
<evidence type="ECO:0000313" key="4">
    <source>
        <dbReference type="EMBL" id="GAA5068001.1"/>
    </source>
</evidence>
<dbReference type="PANTHER" id="PTHR12469">
    <property type="entry name" value="PROTEIN EMI5 HOMOLOG, MITOCHONDRIAL"/>
    <property type="match status" value="1"/>
</dbReference>